<dbReference type="OrthoDB" id="3971593at2759"/>
<evidence type="ECO:0000313" key="2">
    <source>
        <dbReference type="EMBL" id="KAG0311801.1"/>
    </source>
</evidence>
<feature type="compositionally biased region" description="Basic and acidic residues" evidence="1">
    <location>
        <begin position="487"/>
        <end position="497"/>
    </location>
</feature>
<accession>A0A9P6R3M5</accession>
<keyword evidence="3" id="KW-1185">Reference proteome</keyword>
<organism evidence="2 3">
    <name type="scientific">Linnemannia gamsii</name>
    <dbReference type="NCBI Taxonomy" id="64522"/>
    <lineage>
        <taxon>Eukaryota</taxon>
        <taxon>Fungi</taxon>
        <taxon>Fungi incertae sedis</taxon>
        <taxon>Mucoromycota</taxon>
        <taxon>Mortierellomycotina</taxon>
        <taxon>Mortierellomycetes</taxon>
        <taxon>Mortierellales</taxon>
        <taxon>Mortierellaceae</taxon>
        <taxon>Linnemannia</taxon>
    </lineage>
</organism>
<reference evidence="2" key="1">
    <citation type="journal article" date="2020" name="Fungal Divers.">
        <title>Resolving the Mortierellaceae phylogeny through synthesis of multi-gene phylogenetics and phylogenomics.</title>
        <authorList>
            <person name="Vandepol N."/>
            <person name="Liber J."/>
            <person name="Desiro A."/>
            <person name="Na H."/>
            <person name="Kennedy M."/>
            <person name="Barry K."/>
            <person name="Grigoriev I.V."/>
            <person name="Miller A.N."/>
            <person name="O'Donnell K."/>
            <person name="Stajich J.E."/>
            <person name="Bonito G."/>
        </authorList>
    </citation>
    <scope>NUCLEOTIDE SEQUENCE</scope>
    <source>
        <strain evidence="2">NVP60</strain>
    </source>
</reference>
<sequence length="571" mass="64607">MEPPSSDYMSVQDLSLPRRTPLQTQLEKIDPSIIRNGTPTTRNNRRGPGRLKIDVEVAIFEVSVLAFREIILNRLWKSDRKFQTESDFCKHQWDILKPRKTLLIECAEVLKELSSTPVRPCSEQVCKALSQASVQLQPSALQRTPRMFSNHNNHNRGLNRGLNHHRYHMQRMSNIHPNHRIHHSHQYHTNHRPRHTSSTNISDMDQASLRLLSASSASNVMENVGFKDRFGHLLTDPRRFHAPTSVLERVHQFFKGPPHLDPASFEGTYLDCPISILFPDIMDSEAWLVPVPDSNARPESMPKFAPIQSCFLHVPVLPSKRRYETENEVILLDDVRLAGLLNAKLWEEFSGGNVTEAITLVPTSATWFVRTELADWPCVVMSGLKFEQANGVDPSGKKYAEVHSYIAVYLGRDPLRQAQFVQTFQDLGISPPQVPENTLSGATSSARSGVQDGQHRWIAGFRRLFRTQGHGPGAVGQKVTGGSGSGHSRDSTHWTPRDDDDEDDIDPRFDDIYSILPPHKKARLERTGRPSDGQAAWHHSKRRKNDEEGFSKVKDPSKDNQSYGSDADMSE</sequence>
<dbReference type="EMBL" id="JAAAIN010000678">
    <property type="protein sequence ID" value="KAG0311801.1"/>
    <property type="molecule type" value="Genomic_DNA"/>
</dbReference>
<feature type="compositionally biased region" description="Gly residues" evidence="1">
    <location>
        <begin position="470"/>
        <end position="485"/>
    </location>
</feature>
<name>A0A9P6R3M5_9FUNG</name>
<feature type="compositionally biased region" description="Basic and acidic residues" evidence="1">
    <location>
        <begin position="544"/>
        <end position="558"/>
    </location>
</feature>
<comment type="caution">
    <text evidence="2">The sequence shown here is derived from an EMBL/GenBank/DDBJ whole genome shotgun (WGS) entry which is preliminary data.</text>
</comment>
<dbReference type="Proteomes" id="UP000823405">
    <property type="component" value="Unassembled WGS sequence"/>
</dbReference>
<feature type="region of interest" description="Disordered" evidence="1">
    <location>
        <begin position="432"/>
        <end position="452"/>
    </location>
</feature>
<proteinExistence type="predicted"/>
<gene>
    <name evidence="2" type="ORF">BGZ97_011635</name>
</gene>
<dbReference type="AlphaFoldDB" id="A0A9P6R3M5"/>
<evidence type="ECO:0000313" key="3">
    <source>
        <dbReference type="Proteomes" id="UP000823405"/>
    </source>
</evidence>
<feature type="compositionally biased region" description="Polar residues" evidence="1">
    <location>
        <begin position="435"/>
        <end position="448"/>
    </location>
</feature>
<feature type="region of interest" description="Disordered" evidence="1">
    <location>
        <begin position="468"/>
        <end position="571"/>
    </location>
</feature>
<evidence type="ECO:0000256" key="1">
    <source>
        <dbReference type="SAM" id="MobiDB-lite"/>
    </source>
</evidence>
<protein>
    <submittedName>
        <fullName evidence="2">Uncharacterized protein</fullName>
    </submittedName>
</protein>